<gene>
    <name evidence="4" type="ORF">FHP06_14730</name>
</gene>
<dbReference type="PANTHER" id="PTHR44591">
    <property type="entry name" value="STRESS RESPONSE REGULATOR PROTEIN 1"/>
    <property type="match status" value="1"/>
</dbReference>
<dbReference type="Pfam" id="PF00072">
    <property type="entry name" value="Response_reg"/>
    <property type="match status" value="1"/>
</dbReference>
<reference evidence="4 5" key="1">
    <citation type="submission" date="2019-06" db="EMBL/GenBank/DDBJ databases">
        <title>Aeromicrobium sp. nov., isolated from a maize field.</title>
        <authorList>
            <person name="Lin S.-Y."/>
            <person name="Tsai C.-F."/>
            <person name="Young C.-C."/>
        </authorList>
    </citation>
    <scope>NUCLEOTIDE SEQUENCE [LARGE SCALE GENOMIC DNA]</scope>
    <source>
        <strain evidence="4 5">CC-CFT486</strain>
    </source>
</reference>
<keyword evidence="1 2" id="KW-0597">Phosphoprotein</keyword>
<dbReference type="SUPFAM" id="SSF52172">
    <property type="entry name" value="CheY-like"/>
    <property type="match status" value="1"/>
</dbReference>
<sequence length="116" mass="12079">MAMSVLIVDDHTPFRTFAHSLLEAEGIEVAGEAADGEAALEAADTLHPDVVLLDINLPTVDGFEVARRLAGSGGPKVVLTSSRPASDYGAMLDEAPVVGFLPKQELSGPALLRLVS</sequence>
<dbReference type="EMBL" id="VDUX01000008">
    <property type="protein sequence ID" value="TXL57293.1"/>
    <property type="molecule type" value="Genomic_DNA"/>
</dbReference>
<dbReference type="Gene3D" id="3.40.50.2300">
    <property type="match status" value="1"/>
</dbReference>
<comment type="caution">
    <text evidence="4">The sequence shown here is derived from an EMBL/GenBank/DDBJ whole genome shotgun (WGS) entry which is preliminary data.</text>
</comment>
<dbReference type="InterPro" id="IPR001789">
    <property type="entry name" value="Sig_transdc_resp-reg_receiver"/>
</dbReference>
<evidence type="ECO:0000313" key="4">
    <source>
        <dbReference type="EMBL" id="TXL57293.1"/>
    </source>
</evidence>
<keyword evidence="5" id="KW-1185">Reference proteome</keyword>
<proteinExistence type="predicted"/>
<dbReference type="OrthoDB" id="7352332at2"/>
<evidence type="ECO:0000256" key="2">
    <source>
        <dbReference type="PROSITE-ProRule" id="PRU00169"/>
    </source>
</evidence>
<evidence type="ECO:0000256" key="1">
    <source>
        <dbReference type="ARBA" id="ARBA00022553"/>
    </source>
</evidence>
<dbReference type="InterPro" id="IPR050595">
    <property type="entry name" value="Bact_response_regulator"/>
</dbReference>
<organism evidence="4 5">
    <name type="scientific">Aeromicrobium terrae</name>
    <dbReference type="NCBI Taxonomy" id="2498846"/>
    <lineage>
        <taxon>Bacteria</taxon>
        <taxon>Bacillati</taxon>
        <taxon>Actinomycetota</taxon>
        <taxon>Actinomycetes</taxon>
        <taxon>Propionibacteriales</taxon>
        <taxon>Nocardioidaceae</taxon>
        <taxon>Aeromicrobium</taxon>
    </lineage>
</organism>
<dbReference type="InterPro" id="IPR011006">
    <property type="entry name" value="CheY-like_superfamily"/>
</dbReference>
<evidence type="ECO:0000313" key="5">
    <source>
        <dbReference type="Proteomes" id="UP000321571"/>
    </source>
</evidence>
<dbReference type="GO" id="GO:0000160">
    <property type="term" value="P:phosphorelay signal transduction system"/>
    <property type="evidence" value="ECO:0007669"/>
    <property type="project" value="InterPro"/>
</dbReference>
<dbReference type="PROSITE" id="PS50110">
    <property type="entry name" value="RESPONSE_REGULATORY"/>
    <property type="match status" value="1"/>
</dbReference>
<dbReference type="PANTHER" id="PTHR44591:SF3">
    <property type="entry name" value="RESPONSE REGULATORY DOMAIN-CONTAINING PROTEIN"/>
    <property type="match status" value="1"/>
</dbReference>
<accession>A0A5C8NEJ4</accession>
<dbReference type="AlphaFoldDB" id="A0A5C8NEJ4"/>
<protein>
    <submittedName>
        <fullName evidence="4">Response regulator</fullName>
    </submittedName>
</protein>
<feature type="domain" description="Response regulatory" evidence="3">
    <location>
        <begin position="4"/>
        <end position="116"/>
    </location>
</feature>
<dbReference type="SMART" id="SM00448">
    <property type="entry name" value="REC"/>
    <property type="match status" value="1"/>
</dbReference>
<name>A0A5C8NEJ4_9ACTN</name>
<evidence type="ECO:0000259" key="3">
    <source>
        <dbReference type="PROSITE" id="PS50110"/>
    </source>
</evidence>
<dbReference type="Proteomes" id="UP000321571">
    <property type="component" value="Unassembled WGS sequence"/>
</dbReference>
<feature type="modified residue" description="4-aspartylphosphate" evidence="2">
    <location>
        <position position="54"/>
    </location>
</feature>